<protein>
    <recommendedName>
        <fullName evidence="3">Protein phosphatase 1 regulatory subunit 35 C-terminal domain-containing protein</fullName>
    </recommendedName>
</protein>
<sequence>MQRNYLDLCDLSLSSDGSLDLSIAQEEVPQEKLLEPRINSLTALQLEIEQISDKIAKSSLGPTKADYQKAAQHLDPMYGKAGKISSVSEANIPTTISYGLDESLFRDLVNQSVSESDIIREEREKVQKQRKAVQASLKLTKPKETLPEPDLLKYFQPSQHIFQAVDLHIDPSDRVNLLPPKDQPCFESNLLPTLESF</sequence>
<comment type="caution">
    <text evidence="1">The sequence shown here is derived from an EMBL/GenBank/DDBJ whole genome shotgun (WGS) entry which is preliminary data.</text>
</comment>
<reference evidence="1 2" key="1">
    <citation type="submission" date="2024-11" db="EMBL/GenBank/DDBJ databases">
        <title>Adaptive evolution of stress response genes in parasites aligns with host niche diversity.</title>
        <authorList>
            <person name="Hahn C."/>
            <person name="Resl P."/>
        </authorList>
    </citation>
    <scope>NUCLEOTIDE SEQUENCE [LARGE SCALE GENOMIC DNA]</scope>
    <source>
        <strain evidence="1">EGGRZ-B1_66</strain>
        <tissue evidence="1">Body</tissue>
    </source>
</reference>
<organism evidence="1 2">
    <name type="scientific">Cichlidogyrus casuarinus</name>
    <dbReference type="NCBI Taxonomy" id="1844966"/>
    <lineage>
        <taxon>Eukaryota</taxon>
        <taxon>Metazoa</taxon>
        <taxon>Spiralia</taxon>
        <taxon>Lophotrochozoa</taxon>
        <taxon>Platyhelminthes</taxon>
        <taxon>Monogenea</taxon>
        <taxon>Monopisthocotylea</taxon>
        <taxon>Dactylogyridea</taxon>
        <taxon>Ancyrocephalidae</taxon>
        <taxon>Cichlidogyrus</taxon>
    </lineage>
</organism>
<dbReference type="Proteomes" id="UP001626550">
    <property type="component" value="Unassembled WGS sequence"/>
</dbReference>
<evidence type="ECO:0008006" key="3">
    <source>
        <dbReference type="Google" id="ProtNLM"/>
    </source>
</evidence>
<evidence type="ECO:0000313" key="2">
    <source>
        <dbReference type="Proteomes" id="UP001626550"/>
    </source>
</evidence>
<accession>A0ABD2QKV5</accession>
<gene>
    <name evidence="1" type="ORF">Ciccas_001142</name>
</gene>
<dbReference type="AlphaFoldDB" id="A0ABD2QKV5"/>
<evidence type="ECO:0000313" key="1">
    <source>
        <dbReference type="EMBL" id="KAL3320174.1"/>
    </source>
</evidence>
<name>A0ABD2QKV5_9PLAT</name>
<dbReference type="EMBL" id="JBJKFK010000071">
    <property type="protein sequence ID" value="KAL3320174.1"/>
    <property type="molecule type" value="Genomic_DNA"/>
</dbReference>
<proteinExistence type="predicted"/>
<keyword evidence="2" id="KW-1185">Reference proteome</keyword>